<dbReference type="GO" id="GO:0016020">
    <property type="term" value="C:membrane"/>
    <property type="evidence" value="ECO:0007669"/>
    <property type="project" value="TreeGrafter"/>
</dbReference>
<dbReference type="PANTHER" id="PTHR48055:SF55">
    <property type="entry name" value="PROTEIN KINASE DOMAIN-CONTAINING PROTEIN"/>
    <property type="match status" value="1"/>
</dbReference>
<accession>A0A2I0HTP1</accession>
<protein>
    <submittedName>
        <fullName evidence="1">Uncharacterized protein</fullName>
    </submittedName>
</protein>
<dbReference type="EMBL" id="PGOL01005467">
    <property type="protein sequence ID" value="PKI35077.1"/>
    <property type="molecule type" value="Genomic_DNA"/>
</dbReference>
<dbReference type="AlphaFoldDB" id="A0A2I0HTP1"/>
<dbReference type="InterPro" id="IPR051564">
    <property type="entry name" value="LRR_receptor-like_kinase"/>
</dbReference>
<comment type="caution">
    <text evidence="1">The sequence shown here is derived from an EMBL/GenBank/DDBJ whole genome shotgun (WGS) entry which is preliminary data.</text>
</comment>
<dbReference type="Proteomes" id="UP000233551">
    <property type="component" value="Unassembled WGS sequence"/>
</dbReference>
<proteinExistence type="predicted"/>
<keyword evidence="2" id="KW-1185">Reference proteome</keyword>
<gene>
    <name evidence="1" type="ORF">CRG98_044532</name>
</gene>
<dbReference type="Gene3D" id="1.10.510.10">
    <property type="entry name" value="Transferase(Phosphotransferase) domain 1"/>
    <property type="match status" value="1"/>
</dbReference>
<sequence>MFSDGLNLQFFAKAAFPERVLQIIDPVLLWEIHDEDDDRDIWRTRRSHDRFLKIQECLVSIVEIGLACSSEVPSGRMSMRDVAAALREIR</sequence>
<dbReference type="STRING" id="22663.A0A2I0HTP1"/>
<name>A0A2I0HTP1_PUNGR</name>
<organism evidence="1 2">
    <name type="scientific">Punica granatum</name>
    <name type="common">Pomegranate</name>
    <dbReference type="NCBI Taxonomy" id="22663"/>
    <lineage>
        <taxon>Eukaryota</taxon>
        <taxon>Viridiplantae</taxon>
        <taxon>Streptophyta</taxon>
        <taxon>Embryophyta</taxon>
        <taxon>Tracheophyta</taxon>
        <taxon>Spermatophyta</taxon>
        <taxon>Magnoliopsida</taxon>
        <taxon>eudicotyledons</taxon>
        <taxon>Gunneridae</taxon>
        <taxon>Pentapetalae</taxon>
        <taxon>rosids</taxon>
        <taxon>malvids</taxon>
        <taxon>Myrtales</taxon>
        <taxon>Lythraceae</taxon>
        <taxon>Punica</taxon>
    </lineage>
</organism>
<reference evidence="1 2" key="1">
    <citation type="submission" date="2017-11" db="EMBL/GenBank/DDBJ databases">
        <title>De-novo sequencing of pomegranate (Punica granatum L.) genome.</title>
        <authorList>
            <person name="Akparov Z."/>
            <person name="Amiraslanov A."/>
            <person name="Hajiyeva S."/>
            <person name="Abbasov M."/>
            <person name="Kaur K."/>
            <person name="Hamwieh A."/>
            <person name="Solovyev V."/>
            <person name="Salamov A."/>
            <person name="Braich B."/>
            <person name="Kosarev P."/>
            <person name="Mahmoud A."/>
            <person name="Hajiyev E."/>
            <person name="Babayeva S."/>
            <person name="Izzatullayeva V."/>
            <person name="Mammadov A."/>
            <person name="Mammadov A."/>
            <person name="Sharifova S."/>
            <person name="Ojaghi J."/>
            <person name="Eynullazada K."/>
            <person name="Bayramov B."/>
            <person name="Abdulazimova A."/>
            <person name="Shahmuradov I."/>
        </authorList>
    </citation>
    <scope>NUCLEOTIDE SEQUENCE [LARGE SCALE GENOMIC DNA]</scope>
    <source>
        <strain evidence="2">cv. AG2017</strain>
        <tissue evidence="1">Leaf</tissue>
    </source>
</reference>
<evidence type="ECO:0000313" key="1">
    <source>
        <dbReference type="EMBL" id="PKI35077.1"/>
    </source>
</evidence>
<dbReference type="PANTHER" id="PTHR48055">
    <property type="entry name" value="LEUCINE-RICH REPEAT RECEPTOR PROTEIN KINASE EMS1"/>
    <property type="match status" value="1"/>
</dbReference>
<evidence type="ECO:0000313" key="2">
    <source>
        <dbReference type="Proteomes" id="UP000233551"/>
    </source>
</evidence>